<dbReference type="PANTHER" id="PTHR37610">
    <property type="entry name" value="CCHC-TYPE DOMAIN-CONTAINING PROTEIN"/>
    <property type="match status" value="1"/>
</dbReference>
<reference evidence="4 5" key="1">
    <citation type="submission" date="2019-09" db="EMBL/GenBank/DDBJ databases">
        <title>A chromosome-level genome assembly of the Chinese tupelo Nyssa sinensis.</title>
        <authorList>
            <person name="Yang X."/>
            <person name="Kang M."/>
            <person name="Yang Y."/>
            <person name="Xiong H."/>
            <person name="Wang M."/>
            <person name="Zhang Z."/>
            <person name="Wang Z."/>
            <person name="Wu H."/>
            <person name="Ma T."/>
            <person name="Liu J."/>
            <person name="Xi Z."/>
        </authorList>
    </citation>
    <scope>NUCLEOTIDE SEQUENCE [LARGE SCALE GENOMIC DNA]</scope>
    <source>
        <strain evidence="4">J267</strain>
        <tissue evidence="4">Leaf</tissue>
    </source>
</reference>
<evidence type="ECO:0000259" key="3">
    <source>
        <dbReference type="Pfam" id="PF14244"/>
    </source>
</evidence>
<sequence length="359" mass="40220">MASLSNNPIDNASSPYFLHHGDSPGAILVSQPLTGDNYSTWSRSMSMALGAKNKLGFIDGSISRPSQQTDKLFDAWSYCNNMALSWILNSVSKDLAASIIFIDTAATVWKDLKERFSQSNAPRIFQLQQAISSLSQNQQSVSHYFTQLKGFWDELNNFRPLPTCTYGASKTLLKYQQQEQVMYFLMGLNESYSSVRGQVLLMDPFPPINKVFSLILQEERQREVASINHPGTEPVALLRHNTQHPPRNDAKRVPPQSKRERPFCNHCHIHGHTIDHCYKLHGYPPGHRLHQPSSANQVSSTDIPTATPQLPFTKEQCEQLFGLLNISSSQPMANHVNTGSSQSSTNLSGPTIMEDDWFG</sequence>
<evidence type="ECO:0000313" key="5">
    <source>
        <dbReference type="Proteomes" id="UP000325577"/>
    </source>
</evidence>
<protein>
    <recommendedName>
        <fullName evidence="6">Retrotransposon Copia-like N-terminal domain-containing protein</fullName>
    </recommendedName>
</protein>
<keyword evidence="5" id="KW-1185">Reference proteome</keyword>
<name>A0A5J4ZJ54_9ASTE</name>
<dbReference type="AlphaFoldDB" id="A0A5J4ZJ54"/>
<gene>
    <name evidence="4" type="ORF">F0562_017590</name>
</gene>
<dbReference type="InterPro" id="IPR005162">
    <property type="entry name" value="Retrotrans_gag_dom"/>
</dbReference>
<dbReference type="InterPro" id="IPR029472">
    <property type="entry name" value="Copia-like_N"/>
</dbReference>
<evidence type="ECO:0008006" key="6">
    <source>
        <dbReference type="Google" id="ProtNLM"/>
    </source>
</evidence>
<dbReference type="PANTHER" id="PTHR37610:SF97">
    <property type="entry name" value="RETROTRANSPOSON GAG DOMAIN-CONTAINING PROTEIN"/>
    <property type="match status" value="1"/>
</dbReference>
<dbReference type="Pfam" id="PF03732">
    <property type="entry name" value="Retrotrans_gag"/>
    <property type="match status" value="1"/>
</dbReference>
<organism evidence="4 5">
    <name type="scientific">Nyssa sinensis</name>
    <dbReference type="NCBI Taxonomy" id="561372"/>
    <lineage>
        <taxon>Eukaryota</taxon>
        <taxon>Viridiplantae</taxon>
        <taxon>Streptophyta</taxon>
        <taxon>Embryophyta</taxon>
        <taxon>Tracheophyta</taxon>
        <taxon>Spermatophyta</taxon>
        <taxon>Magnoliopsida</taxon>
        <taxon>eudicotyledons</taxon>
        <taxon>Gunneridae</taxon>
        <taxon>Pentapetalae</taxon>
        <taxon>asterids</taxon>
        <taxon>Cornales</taxon>
        <taxon>Nyssaceae</taxon>
        <taxon>Nyssa</taxon>
    </lineage>
</organism>
<evidence type="ECO:0000256" key="1">
    <source>
        <dbReference type="SAM" id="MobiDB-lite"/>
    </source>
</evidence>
<evidence type="ECO:0000259" key="2">
    <source>
        <dbReference type="Pfam" id="PF03732"/>
    </source>
</evidence>
<feature type="domain" description="Retrotransposon gag" evidence="2">
    <location>
        <begin position="79"/>
        <end position="190"/>
    </location>
</feature>
<dbReference type="EMBL" id="CM018051">
    <property type="protein sequence ID" value="KAA8517297.1"/>
    <property type="molecule type" value="Genomic_DNA"/>
</dbReference>
<proteinExistence type="predicted"/>
<dbReference type="OrthoDB" id="999366at2759"/>
<dbReference type="Proteomes" id="UP000325577">
    <property type="component" value="Linkage Group LG8"/>
</dbReference>
<dbReference type="Pfam" id="PF14244">
    <property type="entry name" value="Retrotran_gag_3"/>
    <property type="match status" value="1"/>
</dbReference>
<evidence type="ECO:0000313" key="4">
    <source>
        <dbReference type="EMBL" id="KAA8517297.1"/>
    </source>
</evidence>
<feature type="region of interest" description="Disordered" evidence="1">
    <location>
        <begin position="335"/>
        <end position="359"/>
    </location>
</feature>
<feature type="compositionally biased region" description="Polar residues" evidence="1">
    <location>
        <begin position="335"/>
        <end position="349"/>
    </location>
</feature>
<feature type="domain" description="Retrotransposon Copia-like N-terminal" evidence="3">
    <location>
        <begin position="19"/>
        <end position="65"/>
    </location>
</feature>
<accession>A0A5J4ZJ54</accession>